<name>A0A1I3FEJ4_9FLAO</name>
<dbReference type="EMBL" id="FOQT01000002">
    <property type="protein sequence ID" value="SFI09625.1"/>
    <property type="molecule type" value="Genomic_DNA"/>
</dbReference>
<evidence type="ECO:0000256" key="1">
    <source>
        <dbReference type="ARBA" id="ARBA00022676"/>
    </source>
</evidence>
<dbReference type="Gene3D" id="3.90.550.10">
    <property type="entry name" value="Spore Coat Polysaccharide Biosynthesis Protein SpsA, Chain A"/>
    <property type="match status" value="1"/>
</dbReference>
<dbReference type="InterPro" id="IPR001173">
    <property type="entry name" value="Glyco_trans_2-like"/>
</dbReference>
<evidence type="ECO:0000259" key="3">
    <source>
        <dbReference type="Pfam" id="PF00535"/>
    </source>
</evidence>
<accession>A0A1I3FEJ4</accession>
<gene>
    <name evidence="4" type="ORF">SAMN05443292_1329</name>
</gene>
<dbReference type="InterPro" id="IPR029044">
    <property type="entry name" value="Nucleotide-diphossugar_trans"/>
</dbReference>
<dbReference type="CDD" id="cd00761">
    <property type="entry name" value="Glyco_tranf_GTA_type"/>
    <property type="match status" value="1"/>
</dbReference>
<protein>
    <submittedName>
        <fullName evidence="4">Glycosyltransferase involved in cell wall bisynthesis</fullName>
    </submittedName>
</protein>
<dbReference type="SUPFAM" id="SSF53448">
    <property type="entry name" value="Nucleotide-diphospho-sugar transferases"/>
    <property type="match status" value="1"/>
</dbReference>
<dbReference type="PANTHER" id="PTHR22916:SF51">
    <property type="entry name" value="GLYCOSYLTRANSFERASE EPSH-RELATED"/>
    <property type="match status" value="1"/>
</dbReference>
<dbReference type="RefSeq" id="WP_090079353.1">
    <property type="nucleotide sequence ID" value="NZ_FOQT01000002.1"/>
</dbReference>
<sequence length="343" mass="40357">MDKILSVIVPVYNVEKYLRKCLDSILNQTFSNLEIILVNDGSTDSSPEICEDYAKNDSRIKLIHQKNAGVSVARNIGIISAAGDYITFVDSDDWLEPDIYEKMFSITSEKFSSDIIMCDFFKITNNSSEKISSVLRRGFYSKSEIIEELYPTLIVTEKFGRIPIISVWSCLFKRSLLIDNTINFDGSLMYSEDYLFMAESILKAKSFYYLKENYLYNYLHYEESRSKKYQPDWWENLLYLNLELKNLLQNNGDYDFARQLKLQLLHSTFYVLVNIHRNERITFRQKCKEVKFVIEQPELGAAFENLSFKNQSFSQKIILFFIKHRMAKSFVIYEKLISFIKHV</sequence>
<dbReference type="AlphaFoldDB" id="A0A1I3FEJ4"/>
<evidence type="ECO:0000313" key="4">
    <source>
        <dbReference type="EMBL" id="SFI09625.1"/>
    </source>
</evidence>
<keyword evidence="2 4" id="KW-0808">Transferase</keyword>
<dbReference type="PANTHER" id="PTHR22916">
    <property type="entry name" value="GLYCOSYLTRANSFERASE"/>
    <property type="match status" value="1"/>
</dbReference>
<keyword evidence="5" id="KW-1185">Reference proteome</keyword>
<organism evidence="4 5">
    <name type="scientific">Halpernia frigidisoli</name>
    <dbReference type="NCBI Taxonomy" id="1125876"/>
    <lineage>
        <taxon>Bacteria</taxon>
        <taxon>Pseudomonadati</taxon>
        <taxon>Bacteroidota</taxon>
        <taxon>Flavobacteriia</taxon>
        <taxon>Flavobacteriales</taxon>
        <taxon>Weeksellaceae</taxon>
        <taxon>Chryseobacterium group</taxon>
        <taxon>Halpernia</taxon>
    </lineage>
</organism>
<dbReference type="Proteomes" id="UP000198931">
    <property type="component" value="Unassembled WGS sequence"/>
</dbReference>
<dbReference type="Pfam" id="PF00535">
    <property type="entry name" value="Glycos_transf_2"/>
    <property type="match status" value="1"/>
</dbReference>
<dbReference type="GO" id="GO:0016758">
    <property type="term" value="F:hexosyltransferase activity"/>
    <property type="evidence" value="ECO:0007669"/>
    <property type="project" value="UniProtKB-ARBA"/>
</dbReference>
<reference evidence="4 5" key="1">
    <citation type="submission" date="2016-10" db="EMBL/GenBank/DDBJ databases">
        <authorList>
            <person name="de Groot N.N."/>
        </authorList>
    </citation>
    <scope>NUCLEOTIDE SEQUENCE [LARGE SCALE GENOMIC DNA]</scope>
    <source>
        <strain evidence="4 5">DSM 26000</strain>
    </source>
</reference>
<dbReference type="OrthoDB" id="396512at2"/>
<keyword evidence="1" id="KW-0328">Glycosyltransferase</keyword>
<feature type="domain" description="Glycosyltransferase 2-like" evidence="3">
    <location>
        <begin position="6"/>
        <end position="177"/>
    </location>
</feature>
<evidence type="ECO:0000256" key="2">
    <source>
        <dbReference type="ARBA" id="ARBA00022679"/>
    </source>
</evidence>
<evidence type="ECO:0000313" key="5">
    <source>
        <dbReference type="Proteomes" id="UP000198931"/>
    </source>
</evidence>
<dbReference type="STRING" id="1125876.SAMN05443292_1329"/>
<proteinExistence type="predicted"/>